<dbReference type="EMBL" id="JBAWKB010000001">
    <property type="protein sequence ID" value="MFH6770455.1"/>
    <property type="molecule type" value="Genomic_DNA"/>
</dbReference>
<keyword evidence="1" id="KW-0472">Membrane</keyword>
<sequence length="258" mass="30180">MIKFFRNIRKTLINQGKTTKYLNYAIGEIVLVVIGILIALQINNWNETRKAKIKSRNYLIEIKSDLKADTILFNTGIKHLNNYIADEEWVLNATDYTFKDADRLWDCISGWYMPLSVNTRTFKEMQNQGSSKLVGFDALSEKINTYYTIIKDETERAAAWEMKDVTERQIYLRDLEETIEISNHRMKVWGVGLVKKSFPMRQDSITNSELIISFAKSIRGRNHFKNNYVRHLRTINTVKIVTAEATELIKEIEKELQN</sequence>
<protein>
    <submittedName>
        <fullName evidence="2">DUF6090 family protein</fullName>
    </submittedName>
</protein>
<comment type="caution">
    <text evidence="2">The sequence shown here is derived from an EMBL/GenBank/DDBJ whole genome shotgun (WGS) entry which is preliminary data.</text>
</comment>
<dbReference type="InterPro" id="IPR045749">
    <property type="entry name" value="DUF6090"/>
</dbReference>
<reference evidence="2 3" key="1">
    <citation type="submission" date="2024-02" db="EMBL/GenBank/DDBJ databases">
        <title>A Gaetbulibacter species isolated from tidal flats and genomic insights of their niches.</title>
        <authorList>
            <person name="Ye Y."/>
        </authorList>
    </citation>
    <scope>NUCLEOTIDE SEQUENCE [LARGE SCALE GENOMIC DNA]</scope>
    <source>
        <strain evidence="2 3">KYW382</strain>
    </source>
</reference>
<evidence type="ECO:0000256" key="1">
    <source>
        <dbReference type="SAM" id="Phobius"/>
    </source>
</evidence>
<evidence type="ECO:0000313" key="3">
    <source>
        <dbReference type="Proteomes" id="UP001610100"/>
    </source>
</evidence>
<dbReference type="Pfam" id="PF19578">
    <property type="entry name" value="DUF6090"/>
    <property type="match status" value="1"/>
</dbReference>
<dbReference type="Proteomes" id="UP001610100">
    <property type="component" value="Unassembled WGS sequence"/>
</dbReference>
<dbReference type="RefSeq" id="WP_344738657.1">
    <property type="nucleotide sequence ID" value="NZ_BAABAY010000001.1"/>
</dbReference>
<keyword evidence="1" id="KW-1133">Transmembrane helix</keyword>
<gene>
    <name evidence="2" type="ORF">V8G58_00805</name>
</gene>
<organism evidence="2 3">
    <name type="scientific">Gaetbulibacter aestuarii</name>
    <dbReference type="NCBI Taxonomy" id="1502358"/>
    <lineage>
        <taxon>Bacteria</taxon>
        <taxon>Pseudomonadati</taxon>
        <taxon>Bacteroidota</taxon>
        <taxon>Flavobacteriia</taxon>
        <taxon>Flavobacteriales</taxon>
        <taxon>Flavobacteriaceae</taxon>
        <taxon>Gaetbulibacter</taxon>
    </lineage>
</organism>
<keyword evidence="1" id="KW-0812">Transmembrane</keyword>
<proteinExistence type="predicted"/>
<feature type="transmembrane region" description="Helical" evidence="1">
    <location>
        <begin position="21"/>
        <end position="42"/>
    </location>
</feature>
<accession>A0ABW7MUF6</accession>
<name>A0ABW7MUF6_9FLAO</name>
<evidence type="ECO:0000313" key="2">
    <source>
        <dbReference type="EMBL" id="MFH6770455.1"/>
    </source>
</evidence>
<keyword evidence="3" id="KW-1185">Reference proteome</keyword>